<comment type="caution">
    <text evidence="12">The sequence shown here is derived from an EMBL/GenBank/DDBJ whole genome shotgun (WGS) entry which is preliminary data.</text>
</comment>
<gene>
    <name evidence="12" type="ORF">D9Q98_007366</name>
</gene>
<evidence type="ECO:0000259" key="10">
    <source>
        <dbReference type="Pfam" id="PF01210"/>
    </source>
</evidence>
<dbReference type="GO" id="GO:0051287">
    <property type="term" value="F:NAD binding"/>
    <property type="evidence" value="ECO:0007669"/>
    <property type="project" value="UniProtKB-UniRule"/>
</dbReference>
<feature type="compositionally biased region" description="Low complexity" evidence="9">
    <location>
        <begin position="53"/>
        <end position="87"/>
    </location>
</feature>
<feature type="region of interest" description="Disordered" evidence="9">
    <location>
        <begin position="1"/>
        <end position="142"/>
    </location>
</feature>
<dbReference type="GO" id="GO:0005975">
    <property type="term" value="P:carbohydrate metabolic process"/>
    <property type="evidence" value="ECO:0007669"/>
    <property type="project" value="InterPro"/>
</dbReference>
<dbReference type="GO" id="GO:0005829">
    <property type="term" value="C:cytosol"/>
    <property type="evidence" value="ECO:0007669"/>
    <property type="project" value="TreeGrafter"/>
</dbReference>
<dbReference type="SUPFAM" id="SSF51735">
    <property type="entry name" value="NAD(P)-binding Rossmann-fold domains"/>
    <property type="match status" value="1"/>
</dbReference>
<dbReference type="InterPro" id="IPR036291">
    <property type="entry name" value="NAD(P)-bd_dom_sf"/>
</dbReference>
<dbReference type="InterPro" id="IPR006168">
    <property type="entry name" value="G3P_DH_NAD-dep"/>
</dbReference>
<dbReference type="EC" id="1.1.1.8" evidence="8"/>
<proteinExistence type="inferred from homology"/>
<feature type="compositionally biased region" description="Polar residues" evidence="9">
    <location>
        <begin position="36"/>
        <end position="52"/>
    </location>
</feature>
<evidence type="ECO:0000256" key="2">
    <source>
        <dbReference type="ARBA" id="ARBA00023002"/>
    </source>
</evidence>
<keyword evidence="6" id="KW-0327">Glycosome</keyword>
<dbReference type="NCBIfam" id="NF000942">
    <property type="entry name" value="PRK00094.1-4"/>
    <property type="match status" value="1"/>
</dbReference>
<evidence type="ECO:0000256" key="3">
    <source>
        <dbReference type="ARBA" id="ARBA00023027"/>
    </source>
</evidence>
<evidence type="ECO:0000256" key="5">
    <source>
        <dbReference type="ARBA" id="ARBA00060503"/>
    </source>
</evidence>
<dbReference type="FunFam" id="1.10.1040.10:FF:000001">
    <property type="entry name" value="Glycerol-3-phosphate dehydrogenase [NAD(P)+]"/>
    <property type="match status" value="1"/>
</dbReference>
<dbReference type="InterPro" id="IPR006109">
    <property type="entry name" value="G3P_DH_NAD-dep_C"/>
</dbReference>
<dbReference type="NCBIfam" id="NF000940">
    <property type="entry name" value="PRK00094.1-2"/>
    <property type="match status" value="1"/>
</dbReference>
<organism evidence="12 13">
    <name type="scientific">Chlorella vulgaris</name>
    <name type="common">Green alga</name>
    <dbReference type="NCBI Taxonomy" id="3077"/>
    <lineage>
        <taxon>Eukaryota</taxon>
        <taxon>Viridiplantae</taxon>
        <taxon>Chlorophyta</taxon>
        <taxon>core chlorophytes</taxon>
        <taxon>Trebouxiophyceae</taxon>
        <taxon>Chlorellales</taxon>
        <taxon>Chlorellaceae</taxon>
        <taxon>Chlorella clade</taxon>
        <taxon>Chlorella</taxon>
    </lineage>
</organism>
<feature type="domain" description="Glycerol-3-phosphate dehydrogenase NAD-dependent N-terminal" evidence="10">
    <location>
        <begin position="229"/>
        <end position="387"/>
    </location>
</feature>
<keyword evidence="13" id="KW-1185">Reference proteome</keyword>
<dbReference type="Pfam" id="PF01210">
    <property type="entry name" value="NAD_Gly3P_dh_N"/>
    <property type="match status" value="1"/>
</dbReference>
<dbReference type="PROSITE" id="PS00957">
    <property type="entry name" value="NAD_G3PDH"/>
    <property type="match status" value="1"/>
</dbReference>
<dbReference type="Gene3D" id="3.40.50.720">
    <property type="entry name" value="NAD(P)-binding Rossmann-like Domain"/>
    <property type="match status" value="1"/>
</dbReference>
<evidence type="ECO:0000256" key="7">
    <source>
        <dbReference type="RuleBase" id="RU000437"/>
    </source>
</evidence>
<dbReference type="PRINTS" id="PR00077">
    <property type="entry name" value="GPDHDRGNASE"/>
</dbReference>
<sequence length="559" mass="58131">MAASLHLAAPAARAPRPASLPSGQTCQHKPRAPAVSRQTAPQCWSTPRQRLVSSSASSPSAAQATGSINARAATGSEAAATAAAACASLEVDHSSSDAQQQAATPPQEALQQYSAAPASARASSSSSSLEEQPPEGGQPPVATLAAASGVGETPATAPLPSAVVPVEAAQAATEAAGAAVASAGAGVLGMPDPSAERNTDFRDPWSSLMRWSRYFRSRETNDALDRLEKVVVFGGGSFGTAMAVTLARQKSELQVTLLLRDPYLCKDINELHCNTRYLKDFTLPPNVSATTSPREAILGAQFAIHAVPVQHTRVFLEGIKELMPPSLPIISVSKGIEVSTGQLMSEVVPSVLGKKQRTVYISGPSFANEVMSGRLTCVVAASRDKSLARTVQRLFASPAMRVNTTTDVIGVEICGSLKNVLAIAAGIVEGLELGPNAMAALVSQGCAEIRWLATKMGGKTATISGLSGLGDIMLTCYGSLSRNRTVGVRLGRGEKLSDILASSSQVAEGVATAEVVVNLAHKYRVQMPVLTAVAQVVDGHLTARQAVFEIMNLPQIEER</sequence>
<dbReference type="HAMAP" id="MF_00394">
    <property type="entry name" value="NAD_Glyc3P_dehydrog"/>
    <property type="match status" value="1"/>
</dbReference>
<feature type="domain" description="Glycerol-3-phosphate dehydrogenase NAD-dependent C-terminal" evidence="11">
    <location>
        <begin position="407"/>
        <end position="547"/>
    </location>
</feature>
<reference evidence="12" key="2">
    <citation type="submission" date="2020-11" db="EMBL/GenBank/DDBJ databases">
        <authorList>
            <person name="Cecchin M."/>
            <person name="Marcolungo L."/>
            <person name="Rossato M."/>
            <person name="Girolomoni L."/>
            <person name="Cosentino E."/>
            <person name="Cuine S."/>
            <person name="Li-Beisson Y."/>
            <person name="Delledonne M."/>
            <person name="Ballottari M."/>
        </authorList>
    </citation>
    <scope>NUCLEOTIDE SEQUENCE</scope>
    <source>
        <strain evidence="12">211/11P</strain>
        <tissue evidence="12">Whole cell</tissue>
    </source>
</reference>
<evidence type="ECO:0000256" key="6">
    <source>
        <dbReference type="ARBA" id="ARBA00084116"/>
    </source>
</evidence>
<dbReference type="GO" id="GO:0141152">
    <property type="term" value="F:glycerol-3-phosphate dehydrogenase (NAD+) activity"/>
    <property type="evidence" value="ECO:0007669"/>
    <property type="project" value="UniProtKB-UniRule"/>
</dbReference>
<dbReference type="Pfam" id="PF07479">
    <property type="entry name" value="NAD_Gly3P_dh_C"/>
    <property type="match status" value="1"/>
</dbReference>
<dbReference type="AlphaFoldDB" id="A0A9D4TL32"/>
<dbReference type="Gene3D" id="1.10.1040.10">
    <property type="entry name" value="N-(1-d-carboxylethyl)-l-norvaline Dehydrogenase, domain 2"/>
    <property type="match status" value="1"/>
</dbReference>
<evidence type="ECO:0000256" key="1">
    <source>
        <dbReference type="ARBA" id="ARBA00011009"/>
    </source>
</evidence>
<dbReference type="PANTHER" id="PTHR11728">
    <property type="entry name" value="GLYCEROL-3-PHOSPHATE DEHYDROGENASE"/>
    <property type="match status" value="1"/>
</dbReference>
<feature type="compositionally biased region" description="Low complexity" evidence="9">
    <location>
        <begin position="1"/>
        <end position="22"/>
    </location>
</feature>
<keyword evidence="3 7" id="KW-0520">NAD</keyword>
<evidence type="ECO:0000313" key="13">
    <source>
        <dbReference type="Proteomes" id="UP001055712"/>
    </source>
</evidence>
<comment type="subcellular location">
    <subcellularLocation>
        <location evidence="5">Glycosome</location>
    </subcellularLocation>
</comment>
<dbReference type="GO" id="GO:0020015">
    <property type="term" value="C:glycosome"/>
    <property type="evidence" value="ECO:0007669"/>
    <property type="project" value="UniProtKB-SubCell"/>
</dbReference>
<dbReference type="OrthoDB" id="10263760at2759"/>
<reference evidence="12" key="1">
    <citation type="journal article" date="2019" name="Plant J.">
        <title>Chlorella vulgaris genome assembly and annotation reveals the molecular basis for metabolic acclimation to high light conditions.</title>
        <authorList>
            <person name="Cecchin M."/>
            <person name="Marcolungo L."/>
            <person name="Rossato M."/>
            <person name="Girolomoni L."/>
            <person name="Cosentino E."/>
            <person name="Cuine S."/>
            <person name="Li-Beisson Y."/>
            <person name="Delledonne M."/>
            <person name="Ballottari M."/>
        </authorList>
    </citation>
    <scope>NUCLEOTIDE SEQUENCE</scope>
    <source>
        <strain evidence="12">211/11P</strain>
    </source>
</reference>
<keyword evidence="2 7" id="KW-0560">Oxidoreductase</keyword>
<dbReference type="SUPFAM" id="SSF48179">
    <property type="entry name" value="6-phosphogluconate dehydrogenase C-terminal domain-like"/>
    <property type="match status" value="1"/>
</dbReference>
<accession>A0A9D4TL32</accession>
<evidence type="ECO:0000256" key="4">
    <source>
        <dbReference type="ARBA" id="ARBA00048683"/>
    </source>
</evidence>
<dbReference type="InterPro" id="IPR011128">
    <property type="entry name" value="G3P_DH_NAD-dep_N"/>
</dbReference>
<dbReference type="InterPro" id="IPR008927">
    <property type="entry name" value="6-PGluconate_DH-like_C_sf"/>
</dbReference>
<dbReference type="Proteomes" id="UP001055712">
    <property type="component" value="Unassembled WGS sequence"/>
</dbReference>
<comment type="similarity">
    <text evidence="1 7">Belongs to the NAD-dependent glycerol-3-phosphate dehydrogenase family.</text>
</comment>
<evidence type="ECO:0000256" key="8">
    <source>
        <dbReference type="RuleBase" id="RU361243"/>
    </source>
</evidence>
<dbReference type="InterPro" id="IPR013328">
    <property type="entry name" value="6PGD_dom2"/>
</dbReference>
<comment type="catalytic activity">
    <reaction evidence="4 8">
        <text>sn-glycerol 3-phosphate + NAD(+) = dihydroxyacetone phosphate + NADH + H(+)</text>
        <dbReference type="Rhea" id="RHEA:11092"/>
        <dbReference type="ChEBI" id="CHEBI:15378"/>
        <dbReference type="ChEBI" id="CHEBI:57540"/>
        <dbReference type="ChEBI" id="CHEBI:57597"/>
        <dbReference type="ChEBI" id="CHEBI:57642"/>
        <dbReference type="ChEBI" id="CHEBI:57945"/>
        <dbReference type="EC" id="1.1.1.8"/>
    </reaction>
</comment>
<dbReference type="FunFam" id="3.40.50.720:FF:000019">
    <property type="entry name" value="Glycerol-3-phosphate dehydrogenase [NAD(P)+]"/>
    <property type="match status" value="1"/>
</dbReference>
<dbReference type="EMBL" id="SIDB01000009">
    <property type="protein sequence ID" value="KAI3428544.1"/>
    <property type="molecule type" value="Genomic_DNA"/>
</dbReference>
<evidence type="ECO:0000313" key="12">
    <source>
        <dbReference type="EMBL" id="KAI3428544.1"/>
    </source>
</evidence>
<dbReference type="PANTHER" id="PTHR11728:SF1">
    <property type="entry name" value="GLYCEROL-3-PHOSPHATE DEHYDROGENASE [NAD(+)] 2, CHLOROPLASTIC"/>
    <property type="match status" value="1"/>
</dbReference>
<dbReference type="GO" id="GO:0046168">
    <property type="term" value="P:glycerol-3-phosphate catabolic process"/>
    <property type="evidence" value="ECO:0007669"/>
    <property type="project" value="UniProtKB-UniRule"/>
</dbReference>
<evidence type="ECO:0000259" key="11">
    <source>
        <dbReference type="Pfam" id="PF07479"/>
    </source>
</evidence>
<evidence type="ECO:0000256" key="9">
    <source>
        <dbReference type="SAM" id="MobiDB-lite"/>
    </source>
</evidence>
<name>A0A9D4TL32_CHLVU</name>
<feature type="compositionally biased region" description="Low complexity" evidence="9">
    <location>
        <begin position="98"/>
        <end position="140"/>
    </location>
</feature>
<protein>
    <recommendedName>
        <fullName evidence="8">Glycerol-3-phosphate dehydrogenase [NAD(+)]</fullName>
        <ecNumber evidence="8">1.1.1.8</ecNumber>
    </recommendedName>
</protein>